<dbReference type="CDD" id="cd06578">
    <property type="entry name" value="HemD"/>
    <property type="match status" value="1"/>
</dbReference>
<dbReference type="GO" id="GO:0006780">
    <property type="term" value="P:uroporphyrinogen III biosynthetic process"/>
    <property type="evidence" value="ECO:0007669"/>
    <property type="project" value="InterPro"/>
</dbReference>
<evidence type="ECO:0000256" key="8">
    <source>
        <dbReference type="ARBA" id="ARBA00048617"/>
    </source>
</evidence>
<dbReference type="PANTHER" id="PTHR38042">
    <property type="entry name" value="UROPORPHYRINOGEN-III SYNTHASE, CHLOROPLASTIC"/>
    <property type="match status" value="1"/>
</dbReference>
<dbReference type="EMBL" id="UINC01001816">
    <property type="protein sequence ID" value="SUZ89465.1"/>
    <property type="molecule type" value="Genomic_DNA"/>
</dbReference>
<dbReference type="AlphaFoldDB" id="A0A381RCG0"/>
<evidence type="ECO:0000256" key="1">
    <source>
        <dbReference type="ARBA" id="ARBA00004772"/>
    </source>
</evidence>
<dbReference type="InterPro" id="IPR003754">
    <property type="entry name" value="4pyrrol_synth_uPrphyn_synth"/>
</dbReference>
<dbReference type="Pfam" id="PF02602">
    <property type="entry name" value="HEM4"/>
    <property type="match status" value="1"/>
</dbReference>
<dbReference type="EC" id="4.2.1.75" evidence="3"/>
<evidence type="ECO:0000256" key="6">
    <source>
        <dbReference type="ARBA" id="ARBA00031702"/>
    </source>
</evidence>
<dbReference type="Gene3D" id="3.40.50.10090">
    <property type="match status" value="2"/>
</dbReference>
<feature type="domain" description="Tetrapyrrole biosynthesis uroporphyrinogen III synthase" evidence="9">
    <location>
        <begin position="1"/>
        <end position="210"/>
    </location>
</feature>
<reference evidence="10" key="1">
    <citation type="submission" date="2018-05" db="EMBL/GenBank/DDBJ databases">
        <authorList>
            <person name="Lanie J.A."/>
            <person name="Ng W.-L."/>
            <person name="Kazmierczak K.M."/>
            <person name="Andrzejewski T.M."/>
            <person name="Davidsen T.M."/>
            <person name="Wayne K.J."/>
            <person name="Tettelin H."/>
            <person name="Glass J.I."/>
            <person name="Rusch D."/>
            <person name="Podicherti R."/>
            <person name="Tsui H.-C.T."/>
            <person name="Winkler M.E."/>
        </authorList>
    </citation>
    <scope>NUCLEOTIDE SEQUENCE</scope>
</reference>
<name>A0A381RCG0_9ZZZZ</name>
<dbReference type="InterPro" id="IPR039793">
    <property type="entry name" value="UROS/Hem4"/>
</dbReference>
<evidence type="ECO:0000256" key="3">
    <source>
        <dbReference type="ARBA" id="ARBA00013109"/>
    </source>
</evidence>
<feature type="non-terminal residue" evidence="10">
    <location>
        <position position="1"/>
    </location>
</feature>
<dbReference type="GO" id="GO:0004852">
    <property type="term" value="F:uroporphyrinogen-III synthase activity"/>
    <property type="evidence" value="ECO:0007669"/>
    <property type="project" value="UniProtKB-EC"/>
</dbReference>
<proteinExistence type="inferred from homology"/>
<evidence type="ECO:0000259" key="9">
    <source>
        <dbReference type="Pfam" id="PF02602"/>
    </source>
</evidence>
<comment type="similarity">
    <text evidence="2">Belongs to the uroporphyrinogen-III synthase family.</text>
</comment>
<accession>A0A381RCG0</accession>
<evidence type="ECO:0000313" key="10">
    <source>
        <dbReference type="EMBL" id="SUZ89465.1"/>
    </source>
</evidence>
<comment type="catalytic activity">
    <reaction evidence="8">
        <text>hydroxymethylbilane = uroporphyrinogen III + H2O</text>
        <dbReference type="Rhea" id="RHEA:18965"/>
        <dbReference type="ChEBI" id="CHEBI:15377"/>
        <dbReference type="ChEBI" id="CHEBI:57308"/>
        <dbReference type="ChEBI" id="CHEBI:57845"/>
        <dbReference type="EC" id="4.2.1.75"/>
    </reaction>
</comment>
<keyword evidence="5" id="KW-0627">Porphyrin biosynthesis</keyword>
<keyword evidence="4" id="KW-0456">Lyase</keyword>
<comment type="pathway">
    <text evidence="1">Porphyrin-containing compound metabolism; protoporphyrin-IX biosynthesis; coproporphyrinogen-III from 5-aminolevulinate: step 3/4.</text>
</comment>
<gene>
    <name evidence="10" type="ORF">METZ01_LOCUS42319</name>
</gene>
<protein>
    <recommendedName>
        <fullName evidence="3">uroporphyrinogen-III synthase</fullName>
        <ecNumber evidence="3">4.2.1.75</ecNumber>
    </recommendedName>
    <alternativeName>
        <fullName evidence="7">Hydroxymethylbilane hydrolyase [cyclizing]</fullName>
    </alternativeName>
    <alternativeName>
        <fullName evidence="6">Uroporphyrinogen-III cosynthase</fullName>
    </alternativeName>
</protein>
<evidence type="ECO:0000256" key="5">
    <source>
        <dbReference type="ARBA" id="ARBA00023244"/>
    </source>
</evidence>
<evidence type="ECO:0000256" key="2">
    <source>
        <dbReference type="ARBA" id="ARBA00008133"/>
    </source>
</evidence>
<organism evidence="10">
    <name type="scientific">marine metagenome</name>
    <dbReference type="NCBI Taxonomy" id="408172"/>
    <lineage>
        <taxon>unclassified sequences</taxon>
        <taxon>metagenomes</taxon>
        <taxon>ecological metagenomes</taxon>
    </lineage>
</organism>
<dbReference type="SUPFAM" id="SSF69618">
    <property type="entry name" value="HemD-like"/>
    <property type="match status" value="1"/>
</dbReference>
<sequence length="219" mass="22923">VIAAPAIAIVPPLDGGQPLDDALIRLERFSWLAFTSTNSVAALMARGARRGVLKRFSHLKIAAVGPATAAKVASEMGREPDLIPTHYDSASLADAFPRPKPGDRVLVPRASDGLTDLSDGLRARGWHVDCVAAYRTVCPSLSDDLVSQAISAEIVIFASPSAVKGHLEQTDGKSASTVVVIGETTAEECRLSGIEVAAIAEERSVGGLVQAVSSMVDQR</sequence>
<dbReference type="InterPro" id="IPR036108">
    <property type="entry name" value="4pyrrol_syn_uPrphyn_synt_sf"/>
</dbReference>
<evidence type="ECO:0000256" key="7">
    <source>
        <dbReference type="ARBA" id="ARBA00032649"/>
    </source>
</evidence>
<dbReference type="PANTHER" id="PTHR38042:SF1">
    <property type="entry name" value="UROPORPHYRINOGEN-III SYNTHASE, CHLOROPLASTIC"/>
    <property type="match status" value="1"/>
</dbReference>
<evidence type="ECO:0000256" key="4">
    <source>
        <dbReference type="ARBA" id="ARBA00023239"/>
    </source>
</evidence>